<dbReference type="EMBL" id="JXTB01000318">
    <property type="protein sequence ID" value="PON46115.1"/>
    <property type="molecule type" value="Genomic_DNA"/>
</dbReference>
<evidence type="ECO:0000313" key="1">
    <source>
        <dbReference type="EMBL" id="PON46115.1"/>
    </source>
</evidence>
<dbReference type="Proteomes" id="UP000237105">
    <property type="component" value="Unassembled WGS sequence"/>
</dbReference>
<proteinExistence type="predicted"/>
<reference evidence="2" key="1">
    <citation type="submission" date="2016-06" db="EMBL/GenBank/DDBJ databases">
        <title>Parallel loss of symbiosis genes in relatives of nitrogen-fixing non-legume Parasponia.</title>
        <authorList>
            <person name="Van Velzen R."/>
            <person name="Holmer R."/>
            <person name="Bu F."/>
            <person name="Rutten L."/>
            <person name="Van Zeijl A."/>
            <person name="Liu W."/>
            <person name="Santuari L."/>
            <person name="Cao Q."/>
            <person name="Sharma T."/>
            <person name="Shen D."/>
            <person name="Roswanjaya Y."/>
            <person name="Wardhani T."/>
            <person name="Kalhor M.S."/>
            <person name="Jansen J."/>
            <person name="Van den Hoogen J."/>
            <person name="Gungor B."/>
            <person name="Hartog M."/>
            <person name="Hontelez J."/>
            <person name="Verver J."/>
            <person name="Yang W.-C."/>
            <person name="Schijlen E."/>
            <person name="Repin R."/>
            <person name="Schilthuizen M."/>
            <person name="Schranz E."/>
            <person name="Heidstra R."/>
            <person name="Miyata K."/>
            <person name="Fedorova E."/>
            <person name="Kohlen W."/>
            <person name="Bisseling T."/>
            <person name="Smit S."/>
            <person name="Geurts R."/>
        </authorList>
    </citation>
    <scope>NUCLEOTIDE SEQUENCE [LARGE SCALE GENOMIC DNA]</scope>
    <source>
        <strain evidence="2">cv. WU1-14</strain>
    </source>
</reference>
<gene>
    <name evidence="1" type="ORF">PanWU01x14_254290</name>
</gene>
<evidence type="ECO:0008006" key="3">
    <source>
        <dbReference type="Google" id="ProtNLM"/>
    </source>
</evidence>
<name>A0A2P5BBG3_PARAD</name>
<dbReference type="AlphaFoldDB" id="A0A2P5BBG3"/>
<evidence type="ECO:0000313" key="2">
    <source>
        <dbReference type="Proteomes" id="UP000237105"/>
    </source>
</evidence>
<sequence length="95" mass="10610">MEDARGEEGHLVFHLTKLIEVDFILKKCSWSPCNGFLLIKDGLWSSTDLSSTSIWIRALACPIKFLIEVNAAKLAASCGRILEVQSVLKNKQYAE</sequence>
<protein>
    <recommendedName>
        <fullName evidence="3">DUF4283 domain-containing protein</fullName>
    </recommendedName>
</protein>
<keyword evidence="2" id="KW-1185">Reference proteome</keyword>
<organism evidence="1 2">
    <name type="scientific">Parasponia andersonii</name>
    <name type="common">Sponia andersonii</name>
    <dbReference type="NCBI Taxonomy" id="3476"/>
    <lineage>
        <taxon>Eukaryota</taxon>
        <taxon>Viridiplantae</taxon>
        <taxon>Streptophyta</taxon>
        <taxon>Embryophyta</taxon>
        <taxon>Tracheophyta</taxon>
        <taxon>Spermatophyta</taxon>
        <taxon>Magnoliopsida</taxon>
        <taxon>eudicotyledons</taxon>
        <taxon>Gunneridae</taxon>
        <taxon>Pentapetalae</taxon>
        <taxon>rosids</taxon>
        <taxon>fabids</taxon>
        <taxon>Rosales</taxon>
        <taxon>Cannabaceae</taxon>
        <taxon>Parasponia</taxon>
    </lineage>
</organism>
<accession>A0A2P5BBG3</accession>
<comment type="caution">
    <text evidence="1">The sequence shown here is derived from an EMBL/GenBank/DDBJ whole genome shotgun (WGS) entry which is preliminary data.</text>
</comment>